<reference evidence="2" key="1">
    <citation type="submission" date="2020-09" db="EMBL/GenBank/DDBJ databases">
        <title>Genome-Enabled Discovery of Anthraquinone Biosynthesis in Senna tora.</title>
        <authorList>
            <person name="Kang S.-H."/>
            <person name="Pandey R.P."/>
            <person name="Lee C.-M."/>
            <person name="Sim J.-S."/>
            <person name="Jeong J.-T."/>
            <person name="Choi B.-S."/>
            <person name="Jung M."/>
            <person name="Ginzburg D."/>
            <person name="Zhao K."/>
            <person name="Won S.Y."/>
            <person name="Oh T.-J."/>
            <person name="Yu Y."/>
            <person name="Kim N.-H."/>
            <person name="Lee O.R."/>
            <person name="Lee T.-H."/>
            <person name="Bashyal P."/>
            <person name="Kim T.-S."/>
            <person name="Lee W.-H."/>
            <person name="Kawkins C."/>
            <person name="Kim C.-K."/>
            <person name="Kim J.S."/>
            <person name="Ahn B.O."/>
            <person name="Rhee S.Y."/>
            <person name="Sohng J.K."/>
        </authorList>
    </citation>
    <scope>NUCLEOTIDE SEQUENCE</scope>
    <source>
        <tissue evidence="2">Leaf</tissue>
    </source>
</reference>
<keyword evidence="1" id="KW-1133">Transmembrane helix</keyword>
<protein>
    <submittedName>
        <fullName evidence="2">Uncharacterized protein</fullName>
    </submittedName>
</protein>
<accession>A0A834XBV1</accession>
<keyword evidence="3" id="KW-1185">Reference proteome</keyword>
<evidence type="ECO:0000313" key="2">
    <source>
        <dbReference type="EMBL" id="KAF7841745.1"/>
    </source>
</evidence>
<evidence type="ECO:0000313" key="3">
    <source>
        <dbReference type="Proteomes" id="UP000634136"/>
    </source>
</evidence>
<comment type="caution">
    <text evidence="2">The sequence shown here is derived from an EMBL/GenBank/DDBJ whole genome shotgun (WGS) entry which is preliminary data.</text>
</comment>
<dbReference type="EMBL" id="JAAIUW010000002">
    <property type="protein sequence ID" value="KAF7841745.1"/>
    <property type="molecule type" value="Genomic_DNA"/>
</dbReference>
<dbReference type="Proteomes" id="UP000634136">
    <property type="component" value="Unassembled WGS sequence"/>
</dbReference>
<dbReference type="AlphaFoldDB" id="A0A834XBV1"/>
<proteinExistence type="predicted"/>
<feature type="transmembrane region" description="Helical" evidence="1">
    <location>
        <begin position="6"/>
        <end position="26"/>
    </location>
</feature>
<organism evidence="2 3">
    <name type="scientific">Senna tora</name>
    <dbReference type="NCBI Taxonomy" id="362788"/>
    <lineage>
        <taxon>Eukaryota</taxon>
        <taxon>Viridiplantae</taxon>
        <taxon>Streptophyta</taxon>
        <taxon>Embryophyta</taxon>
        <taxon>Tracheophyta</taxon>
        <taxon>Spermatophyta</taxon>
        <taxon>Magnoliopsida</taxon>
        <taxon>eudicotyledons</taxon>
        <taxon>Gunneridae</taxon>
        <taxon>Pentapetalae</taxon>
        <taxon>rosids</taxon>
        <taxon>fabids</taxon>
        <taxon>Fabales</taxon>
        <taxon>Fabaceae</taxon>
        <taxon>Caesalpinioideae</taxon>
        <taxon>Cassia clade</taxon>
        <taxon>Senna</taxon>
    </lineage>
</organism>
<sequence>MEVDLVFLDKVFAIAVGNLGTLLRIVPSRRRQVI</sequence>
<name>A0A834XBV1_9FABA</name>
<keyword evidence="1" id="KW-0472">Membrane</keyword>
<gene>
    <name evidence="2" type="ORF">G2W53_004043</name>
</gene>
<evidence type="ECO:0000256" key="1">
    <source>
        <dbReference type="SAM" id="Phobius"/>
    </source>
</evidence>
<keyword evidence="1" id="KW-0812">Transmembrane</keyword>